<evidence type="ECO:0000313" key="11">
    <source>
        <dbReference type="Proteomes" id="UP000195667"/>
    </source>
</evidence>
<keyword evidence="6 7" id="KW-0694">RNA-binding</keyword>
<organism evidence="10 11">
    <name type="scientific">Crenothrix polyspora</name>
    <dbReference type="NCBI Taxonomy" id="360316"/>
    <lineage>
        <taxon>Bacteria</taxon>
        <taxon>Pseudomonadati</taxon>
        <taxon>Pseudomonadota</taxon>
        <taxon>Gammaproteobacteria</taxon>
        <taxon>Methylococcales</taxon>
        <taxon>Crenotrichaceae</taxon>
        <taxon>Crenothrix</taxon>
    </lineage>
</organism>
<comment type="catalytic activity">
    <reaction evidence="7">
        <text>adenosine(1518)/adenosine(1519) in 16S rRNA + 4 S-adenosyl-L-methionine = N(6)-dimethyladenosine(1518)/N(6)-dimethyladenosine(1519) in 16S rRNA + 4 S-adenosyl-L-homocysteine + 4 H(+)</text>
        <dbReference type="Rhea" id="RHEA:19609"/>
        <dbReference type="Rhea" id="RHEA-COMP:10232"/>
        <dbReference type="Rhea" id="RHEA-COMP:10233"/>
        <dbReference type="ChEBI" id="CHEBI:15378"/>
        <dbReference type="ChEBI" id="CHEBI:57856"/>
        <dbReference type="ChEBI" id="CHEBI:59789"/>
        <dbReference type="ChEBI" id="CHEBI:74411"/>
        <dbReference type="ChEBI" id="CHEBI:74493"/>
        <dbReference type="EC" id="2.1.1.182"/>
    </reaction>
</comment>
<keyword evidence="4 7" id="KW-0808">Transferase</keyword>
<evidence type="ECO:0000256" key="6">
    <source>
        <dbReference type="ARBA" id="ARBA00022884"/>
    </source>
</evidence>
<feature type="binding site" evidence="7 8">
    <location>
        <position position="12"/>
    </location>
    <ligand>
        <name>S-adenosyl-L-methionine</name>
        <dbReference type="ChEBI" id="CHEBI:59789"/>
    </ligand>
</feature>
<dbReference type="Gene3D" id="3.40.50.150">
    <property type="entry name" value="Vaccinia Virus protein VP39"/>
    <property type="match status" value="1"/>
</dbReference>
<protein>
    <recommendedName>
        <fullName evidence="7">Ribosomal RNA small subunit methyltransferase A</fullName>
        <ecNumber evidence="7">2.1.1.182</ecNumber>
    </recommendedName>
    <alternativeName>
        <fullName evidence="7">16S rRNA (adenine(1518)-N(6)/adenine(1519)-N(6))-dimethyltransferase</fullName>
    </alternativeName>
    <alternativeName>
        <fullName evidence="7">16S rRNA dimethyladenosine transferase</fullName>
    </alternativeName>
    <alternativeName>
        <fullName evidence="7">16S rRNA dimethylase</fullName>
    </alternativeName>
    <alternativeName>
        <fullName evidence="7">S-adenosylmethionine-6-N', N'-adenosyl(rRNA) dimethyltransferase</fullName>
    </alternativeName>
</protein>
<proteinExistence type="inferred from homology"/>
<feature type="binding site" evidence="7 8">
    <location>
        <position position="39"/>
    </location>
    <ligand>
        <name>S-adenosyl-L-methionine</name>
        <dbReference type="ChEBI" id="CHEBI:59789"/>
    </ligand>
</feature>
<keyword evidence="11" id="KW-1185">Reference proteome</keyword>
<evidence type="ECO:0000256" key="4">
    <source>
        <dbReference type="ARBA" id="ARBA00022679"/>
    </source>
</evidence>
<keyword evidence="5 7" id="KW-0949">S-adenosyl-L-methionine</keyword>
<dbReference type="SMART" id="SM00650">
    <property type="entry name" value="rADc"/>
    <property type="match status" value="1"/>
</dbReference>
<dbReference type="NCBIfam" id="TIGR00755">
    <property type="entry name" value="ksgA"/>
    <property type="match status" value="1"/>
</dbReference>
<dbReference type="PANTHER" id="PTHR11727">
    <property type="entry name" value="DIMETHYLADENOSINE TRANSFERASE"/>
    <property type="match status" value="1"/>
</dbReference>
<sequence>MAHTARKRFGQNFLHDHAIIYNIISSLEAKAGQNWVEIGPGQGALTAPLLKQIGQLDVVELDRDLVTLLKAKFTDHENLRIHSGDALRFDFASLAPPNEKIRIVGNLPYNISTPLMFHLLNNAACIEDMHFMLQKEVVDRICAAPGSKKYGRLSVMMQYYCAGECLFDVPPESFDPAPQVMSAIIRLVPHVTPPVEVYDVTLLNKVVTAAFSQRRKTLRNSLKKLIPEAAISALGIDASVRAEEISLADFAKLSNIYPEYVNCSEDS</sequence>
<evidence type="ECO:0000256" key="2">
    <source>
        <dbReference type="ARBA" id="ARBA00022552"/>
    </source>
</evidence>
<evidence type="ECO:0000313" key="10">
    <source>
        <dbReference type="EMBL" id="SJM93068.1"/>
    </source>
</evidence>
<dbReference type="PANTHER" id="PTHR11727:SF7">
    <property type="entry name" value="DIMETHYLADENOSINE TRANSFERASE-RELATED"/>
    <property type="match status" value="1"/>
</dbReference>
<evidence type="ECO:0000256" key="1">
    <source>
        <dbReference type="ARBA" id="ARBA00022490"/>
    </source>
</evidence>
<reference evidence="11" key="1">
    <citation type="submission" date="2017-02" db="EMBL/GenBank/DDBJ databases">
        <authorList>
            <person name="Daims H."/>
        </authorList>
    </citation>
    <scope>NUCLEOTIDE SEQUENCE [LARGE SCALE GENOMIC DNA]</scope>
</reference>
<dbReference type="InterPro" id="IPR023165">
    <property type="entry name" value="rRNA_Ade_diMease-like_C"/>
</dbReference>
<evidence type="ECO:0000259" key="9">
    <source>
        <dbReference type="SMART" id="SM00650"/>
    </source>
</evidence>
<dbReference type="InterPro" id="IPR020598">
    <property type="entry name" value="rRNA_Ade_methylase_Trfase_N"/>
</dbReference>
<dbReference type="EC" id="2.1.1.182" evidence="7"/>
<dbReference type="Proteomes" id="UP000195667">
    <property type="component" value="Unassembled WGS sequence"/>
</dbReference>
<dbReference type="Pfam" id="PF00398">
    <property type="entry name" value="RrnaAD"/>
    <property type="match status" value="1"/>
</dbReference>
<comment type="similarity">
    <text evidence="7">Belongs to the class I-like SAM-binding methyltransferase superfamily. rRNA adenine N(6)-methyltransferase family. RsmA subfamily.</text>
</comment>
<keyword evidence="3 7" id="KW-0489">Methyltransferase</keyword>
<dbReference type="HAMAP" id="MF_00607">
    <property type="entry name" value="16SrRNA_methyltr_A"/>
    <property type="match status" value="1"/>
</dbReference>
<dbReference type="OrthoDB" id="9814755at2"/>
<dbReference type="GO" id="GO:0005829">
    <property type="term" value="C:cytosol"/>
    <property type="evidence" value="ECO:0007669"/>
    <property type="project" value="TreeGrafter"/>
</dbReference>
<dbReference type="RefSeq" id="WP_087143671.1">
    <property type="nucleotide sequence ID" value="NZ_FUKI01000113.1"/>
</dbReference>
<evidence type="ECO:0000256" key="8">
    <source>
        <dbReference type="PROSITE-ProRule" id="PRU01026"/>
    </source>
</evidence>
<dbReference type="InterPro" id="IPR011530">
    <property type="entry name" value="rRNA_adenine_dimethylase"/>
</dbReference>
<dbReference type="AlphaFoldDB" id="A0A1R4H9X7"/>
<dbReference type="EMBL" id="FUKI01000113">
    <property type="protein sequence ID" value="SJM93068.1"/>
    <property type="molecule type" value="Genomic_DNA"/>
</dbReference>
<feature type="binding site" evidence="7 8">
    <location>
        <position position="85"/>
    </location>
    <ligand>
        <name>S-adenosyl-L-methionine</name>
        <dbReference type="ChEBI" id="CHEBI:59789"/>
    </ligand>
</feature>
<dbReference type="Gene3D" id="1.10.8.100">
    <property type="entry name" value="Ribosomal RNA adenine dimethylase-like, domain 2"/>
    <property type="match status" value="1"/>
</dbReference>
<feature type="domain" description="Ribosomal RNA adenine methylase transferase N-terminal" evidence="9">
    <location>
        <begin position="19"/>
        <end position="191"/>
    </location>
</feature>
<dbReference type="GO" id="GO:0052908">
    <property type="term" value="F:16S rRNA (adenine(1518)-N(6)/adenine(1519)-N(6))-dimethyltransferase activity"/>
    <property type="evidence" value="ECO:0007669"/>
    <property type="project" value="UniProtKB-EC"/>
</dbReference>
<evidence type="ECO:0000256" key="5">
    <source>
        <dbReference type="ARBA" id="ARBA00022691"/>
    </source>
</evidence>
<dbReference type="PROSITE" id="PS51689">
    <property type="entry name" value="SAM_RNA_A_N6_MT"/>
    <property type="match status" value="1"/>
</dbReference>
<feature type="binding site" evidence="7 8">
    <location>
        <position position="60"/>
    </location>
    <ligand>
        <name>S-adenosyl-L-methionine</name>
        <dbReference type="ChEBI" id="CHEBI:59789"/>
    </ligand>
</feature>
<feature type="binding site" evidence="7 8">
    <location>
        <position position="14"/>
    </location>
    <ligand>
        <name>S-adenosyl-L-methionine</name>
        <dbReference type="ChEBI" id="CHEBI:59789"/>
    </ligand>
</feature>
<dbReference type="InterPro" id="IPR001737">
    <property type="entry name" value="KsgA/Erm"/>
</dbReference>
<dbReference type="SUPFAM" id="SSF53335">
    <property type="entry name" value="S-adenosyl-L-methionine-dependent methyltransferases"/>
    <property type="match status" value="1"/>
</dbReference>
<dbReference type="GO" id="GO:0003723">
    <property type="term" value="F:RNA binding"/>
    <property type="evidence" value="ECO:0007669"/>
    <property type="project" value="UniProtKB-UniRule"/>
</dbReference>
<gene>
    <name evidence="7 10" type="primary">ksgA</name>
    <name evidence="7" type="synonym">rsmA</name>
    <name evidence="10" type="ORF">CRENPOLYSF1_380014</name>
</gene>
<accession>A0A1R4H9X7</accession>
<comment type="subcellular location">
    <subcellularLocation>
        <location evidence="7">Cytoplasm</location>
    </subcellularLocation>
</comment>
<comment type="function">
    <text evidence="7">Specifically dimethylates two adjacent adenosines (A1518 and A1519) in the loop of a conserved hairpin near the 3'-end of 16S rRNA in the 30S particle. May play a critical role in biogenesis of 30S subunits.</text>
</comment>
<keyword evidence="1 7" id="KW-0963">Cytoplasm</keyword>
<dbReference type="FunFam" id="1.10.8.100:FF:000001">
    <property type="entry name" value="Ribosomal RNA small subunit methyltransferase A"/>
    <property type="match status" value="1"/>
</dbReference>
<dbReference type="InterPro" id="IPR029063">
    <property type="entry name" value="SAM-dependent_MTases_sf"/>
</dbReference>
<feature type="binding site" evidence="7 8">
    <location>
        <position position="106"/>
    </location>
    <ligand>
        <name>S-adenosyl-L-methionine</name>
        <dbReference type="ChEBI" id="CHEBI:59789"/>
    </ligand>
</feature>
<evidence type="ECO:0000256" key="7">
    <source>
        <dbReference type="HAMAP-Rule" id="MF_00607"/>
    </source>
</evidence>
<keyword evidence="2 7" id="KW-0698">rRNA processing</keyword>
<evidence type="ECO:0000256" key="3">
    <source>
        <dbReference type="ARBA" id="ARBA00022603"/>
    </source>
</evidence>
<name>A0A1R4H9X7_9GAMM</name>